<dbReference type="GO" id="GO:0006272">
    <property type="term" value="P:leading strand elongation"/>
    <property type="evidence" value="ECO:0007669"/>
    <property type="project" value="TreeGrafter"/>
</dbReference>
<dbReference type="PANTHER" id="PTHR45861:SF1">
    <property type="entry name" value="DNA POLYMERASE ALPHA CATALYTIC SUBUNIT"/>
    <property type="match status" value="1"/>
</dbReference>
<gene>
    <name evidence="3" type="ORF">DILT_LOCUS12318</name>
</gene>
<dbReference type="AlphaFoldDB" id="A0A3P7LY01"/>
<dbReference type="GO" id="GO:0003682">
    <property type="term" value="F:chromatin binding"/>
    <property type="evidence" value="ECO:0007669"/>
    <property type="project" value="TreeGrafter"/>
</dbReference>
<evidence type="ECO:0000259" key="2">
    <source>
        <dbReference type="Pfam" id="PF12254"/>
    </source>
</evidence>
<dbReference type="GO" id="GO:0003697">
    <property type="term" value="F:single-stranded DNA binding"/>
    <property type="evidence" value="ECO:0007669"/>
    <property type="project" value="TreeGrafter"/>
</dbReference>
<feature type="compositionally biased region" description="Polar residues" evidence="1">
    <location>
        <begin position="131"/>
        <end position="146"/>
    </location>
</feature>
<dbReference type="Pfam" id="PF12254">
    <property type="entry name" value="DNA_pol_alpha_N"/>
    <property type="match status" value="1"/>
</dbReference>
<feature type="compositionally biased region" description="Basic and acidic residues" evidence="1">
    <location>
        <begin position="220"/>
        <end position="236"/>
    </location>
</feature>
<sequence>MEEQSRQRRVSSVKSAKLELLRKIKEAKQKGERFVVETEEKPVYETVDEKTYSRMVQERLEDDWIVDDEGLGYADDGREIFDDNDGDAEASPSKKRPRQSVHKRRFNPDIRASPNAPRLHASGTKDIRNMFATSASQKSKSNTGKTGNLKEDDAALDELLAEIVGGNASRRPSMPSTSTKKAHSEQKRSKRTTSMTTTSPTKHSTNKEARKNPFSLKKSAKAENDYQNDVDAKCVERAPLSQPAAKRPTLPIPNVTVRATKTSQNSSTSSYQPKPEPMDFTKESKGSSVAQVFENEKMVMETDDFSSCLKDDEDSEAAADVAAPWMAEEGEVADEVNDPSALDYTDEEDKERLNFFWFDAYEDSKNQPAHGNFSAVTQEIDTQPTKPAFSPSPRELEVLCAGWIPGPTLSR</sequence>
<evidence type="ECO:0000313" key="3">
    <source>
        <dbReference type="EMBL" id="VDN16487.1"/>
    </source>
</evidence>
<evidence type="ECO:0000313" key="4">
    <source>
        <dbReference type="Proteomes" id="UP000281553"/>
    </source>
</evidence>
<dbReference type="PANTHER" id="PTHR45861">
    <property type="entry name" value="DNA POLYMERASE ALPHA CATALYTIC SUBUNIT"/>
    <property type="match status" value="1"/>
</dbReference>
<proteinExistence type="predicted"/>
<dbReference type="GO" id="GO:0003688">
    <property type="term" value="F:DNA replication origin binding"/>
    <property type="evidence" value="ECO:0007669"/>
    <property type="project" value="TreeGrafter"/>
</dbReference>
<organism evidence="3 4">
    <name type="scientific">Dibothriocephalus latus</name>
    <name type="common">Fish tapeworm</name>
    <name type="synonym">Diphyllobothrium latum</name>
    <dbReference type="NCBI Taxonomy" id="60516"/>
    <lineage>
        <taxon>Eukaryota</taxon>
        <taxon>Metazoa</taxon>
        <taxon>Spiralia</taxon>
        <taxon>Lophotrochozoa</taxon>
        <taxon>Platyhelminthes</taxon>
        <taxon>Cestoda</taxon>
        <taxon>Eucestoda</taxon>
        <taxon>Diphyllobothriidea</taxon>
        <taxon>Diphyllobothriidae</taxon>
        <taxon>Dibothriocephalus</taxon>
    </lineage>
</organism>
<dbReference type="InterPro" id="IPR024647">
    <property type="entry name" value="DNA_pol_a_cat_su_N"/>
</dbReference>
<name>A0A3P7LY01_DIBLA</name>
<reference evidence="3 4" key="1">
    <citation type="submission" date="2018-11" db="EMBL/GenBank/DDBJ databases">
        <authorList>
            <consortium name="Pathogen Informatics"/>
        </authorList>
    </citation>
    <scope>NUCLEOTIDE SEQUENCE [LARGE SCALE GENOMIC DNA]</scope>
</reference>
<protein>
    <recommendedName>
        <fullName evidence="2">DNA polymerase alpha catalytic subunit N-terminal domain-containing protein</fullName>
    </recommendedName>
</protein>
<accession>A0A3P7LY01</accession>
<dbReference type="GO" id="GO:0005658">
    <property type="term" value="C:alpha DNA polymerase:primase complex"/>
    <property type="evidence" value="ECO:0007669"/>
    <property type="project" value="TreeGrafter"/>
</dbReference>
<dbReference type="GO" id="GO:0006273">
    <property type="term" value="P:lagging strand elongation"/>
    <property type="evidence" value="ECO:0007669"/>
    <property type="project" value="TreeGrafter"/>
</dbReference>
<dbReference type="GO" id="GO:0003887">
    <property type="term" value="F:DNA-directed DNA polymerase activity"/>
    <property type="evidence" value="ECO:0007669"/>
    <property type="project" value="TreeGrafter"/>
</dbReference>
<dbReference type="EMBL" id="UYRU01065991">
    <property type="protein sequence ID" value="VDN16487.1"/>
    <property type="molecule type" value="Genomic_DNA"/>
</dbReference>
<dbReference type="GO" id="GO:1902975">
    <property type="term" value="P:mitotic DNA replication initiation"/>
    <property type="evidence" value="ECO:0007669"/>
    <property type="project" value="TreeGrafter"/>
</dbReference>
<evidence type="ECO:0000256" key="1">
    <source>
        <dbReference type="SAM" id="MobiDB-lite"/>
    </source>
</evidence>
<feature type="compositionally biased region" description="Basic and acidic residues" evidence="1">
    <location>
        <begin position="276"/>
        <end position="285"/>
    </location>
</feature>
<feature type="domain" description="DNA polymerase alpha catalytic subunit N-terminal" evidence="2">
    <location>
        <begin position="21"/>
        <end position="82"/>
    </location>
</feature>
<feature type="compositionally biased region" description="Polar residues" evidence="1">
    <location>
        <begin position="257"/>
        <end position="272"/>
    </location>
</feature>
<keyword evidence="4" id="KW-1185">Reference proteome</keyword>
<dbReference type="OrthoDB" id="6161030at2759"/>
<feature type="region of interest" description="Disordered" evidence="1">
    <location>
        <begin position="75"/>
        <end position="287"/>
    </location>
</feature>
<feature type="compositionally biased region" description="Basic residues" evidence="1">
    <location>
        <begin position="93"/>
        <end position="105"/>
    </location>
</feature>
<feature type="compositionally biased region" description="Low complexity" evidence="1">
    <location>
        <begin position="192"/>
        <end position="203"/>
    </location>
</feature>
<dbReference type="Proteomes" id="UP000281553">
    <property type="component" value="Unassembled WGS sequence"/>
</dbReference>